<dbReference type="InterPro" id="IPR052353">
    <property type="entry name" value="Benzoxazolinone_Detox_Enz"/>
</dbReference>
<dbReference type="InterPro" id="IPR005302">
    <property type="entry name" value="MoCF_Sase_C"/>
</dbReference>
<sequence>MNASPVFVTAVHVGKIAPLGPQGTPSGFRKTAVDHPVIARTLGLTGDAQADLNVHGGPDKAVYGYPLSRYPAWAAEFPHLADRLVAGSMGENLAVEGIDEDAVHIGDRIRVGGALLQVTQPRLPCFKLGLAFDEPRLIRAMTRNGFCGWYYRVVESGAIGAGDAHSLVERPNPDWSVARFAGIIAARAMGAEVLREIVAMEGLAENWQARALRQLAALRHDAP</sequence>
<dbReference type="AlphaFoldDB" id="A0A552UIT3"/>
<dbReference type="GO" id="GO:0030170">
    <property type="term" value="F:pyridoxal phosphate binding"/>
    <property type="evidence" value="ECO:0007669"/>
    <property type="project" value="InterPro"/>
</dbReference>
<evidence type="ECO:0000259" key="1">
    <source>
        <dbReference type="PROSITE" id="PS51340"/>
    </source>
</evidence>
<comment type="caution">
    <text evidence="2">The sequence shown here is derived from an EMBL/GenBank/DDBJ whole genome shotgun (WGS) entry which is preliminary data.</text>
</comment>
<organism evidence="2 3">
    <name type="scientific">Glacieibacterium frigidum</name>
    <dbReference type="NCBI Taxonomy" id="2593303"/>
    <lineage>
        <taxon>Bacteria</taxon>
        <taxon>Pseudomonadati</taxon>
        <taxon>Pseudomonadota</taxon>
        <taxon>Alphaproteobacteria</taxon>
        <taxon>Sphingomonadales</taxon>
        <taxon>Sphingosinicellaceae</taxon>
        <taxon>Glacieibacterium</taxon>
    </lineage>
</organism>
<gene>
    <name evidence="2" type="ORF">FMM06_08310</name>
</gene>
<dbReference type="Proteomes" id="UP000317894">
    <property type="component" value="Unassembled WGS sequence"/>
</dbReference>
<evidence type="ECO:0000313" key="2">
    <source>
        <dbReference type="EMBL" id="TRW18100.1"/>
    </source>
</evidence>
<protein>
    <submittedName>
        <fullName evidence="2">MOSC domain-containing protein</fullName>
    </submittedName>
</protein>
<dbReference type="EMBL" id="VJWA01000001">
    <property type="protein sequence ID" value="TRW18100.1"/>
    <property type="molecule type" value="Genomic_DNA"/>
</dbReference>
<keyword evidence="3" id="KW-1185">Reference proteome</keyword>
<dbReference type="PANTHER" id="PTHR30212:SF2">
    <property type="entry name" value="PROTEIN YIIM"/>
    <property type="match status" value="1"/>
</dbReference>
<dbReference type="Gene3D" id="2.40.33.20">
    <property type="entry name" value="PK beta-barrel domain-like"/>
    <property type="match status" value="1"/>
</dbReference>
<proteinExistence type="predicted"/>
<feature type="domain" description="MOSC" evidence="1">
    <location>
        <begin position="31"/>
        <end position="168"/>
    </location>
</feature>
<dbReference type="PROSITE" id="PS51340">
    <property type="entry name" value="MOSC"/>
    <property type="match status" value="1"/>
</dbReference>
<name>A0A552UIT3_9SPHN</name>
<dbReference type="GO" id="GO:0003824">
    <property type="term" value="F:catalytic activity"/>
    <property type="evidence" value="ECO:0007669"/>
    <property type="project" value="InterPro"/>
</dbReference>
<accession>A0A552UIT3</accession>
<dbReference type="SUPFAM" id="SSF50800">
    <property type="entry name" value="PK beta-barrel domain-like"/>
    <property type="match status" value="1"/>
</dbReference>
<dbReference type="InterPro" id="IPR011037">
    <property type="entry name" value="Pyrv_Knase-like_insert_dom_sf"/>
</dbReference>
<evidence type="ECO:0000313" key="3">
    <source>
        <dbReference type="Proteomes" id="UP000317894"/>
    </source>
</evidence>
<dbReference type="GO" id="GO:0030151">
    <property type="term" value="F:molybdenum ion binding"/>
    <property type="evidence" value="ECO:0007669"/>
    <property type="project" value="InterPro"/>
</dbReference>
<dbReference type="OrthoDB" id="9786134at2"/>
<dbReference type="PANTHER" id="PTHR30212">
    <property type="entry name" value="PROTEIN YIIM"/>
    <property type="match status" value="1"/>
</dbReference>
<dbReference type="Pfam" id="PF03473">
    <property type="entry name" value="MOSC"/>
    <property type="match status" value="1"/>
</dbReference>
<reference evidence="2 3" key="1">
    <citation type="submission" date="2019-07" db="EMBL/GenBank/DDBJ databases">
        <title>Novel species isolated from glacier.</title>
        <authorList>
            <person name="Liu Q."/>
            <person name="Xin Y.-H."/>
        </authorList>
    </citation>
    <scope>NUCLEOTIDE SEQUENCE [LARGE SCALE GENOMIC DNA]</scope>
    <source>
        <strain evidence="2 3">LB1R16</strain>
    </source>
</reference>